<dbReference type="OrthoDB" id="9806267at2"/>
<dbReference type="InterPro" id="IPR050695">
    <property type="entry name" value="N-acetylmuramoyl_amidase_3"/>
</dbReference>
<dbReference type="GO" id="GO:0030288">
    <property type="term" value="C:outer membrane-bounded periplasmic space"/>
    <property type="evidence" value="ECO:0007669"/>
    <property type="project" value="TreeGrafter"/>
</dbReference>
<dbReference type="FunFam" id="3.40.630.40:FF:000005">
    <property type="entry name" value="N-acetylmuramoyl-L-alanine amidase (AmiA)"/>
    <property type="match status" value="1"/>
</dbReference>
<dbReference type="Pfam" id="PF07833">
    <property type="entry name" value="Cu_amine_oxidN1"/>
    <property type="match status" value="1"/>
</dbReference>
<dbReference type="Gene3D" id="3.40.630.40">
    <property type="entry name" value="Zn-dependent exopeptidases"/>
    <property type="match status" value="1"/>
</dbReference>
<dbReference type="InterPro" id="IPR036582">
    <property type="entry name" value="Mao_N_sf"/>
</dbReference>
<dbReference type="GO" id="GO:0009253">
    <property type="term" value="P:peptidoglycan catabolic process"/>
    <property type="evidence" value="ECO:0007669"/>
    <property type="project" value="InterPro"/>
</dbReference>
<keyword evidence="1" id="KW-0378">Hydrolase</keyword>
<accession>A0A1C0A5G1</accession>
<dbReference type="Gene3D" id="2.60.40.3500">
    <property type="match status" value="1"/>
</dbReference>
<reference evidence="3 4" key="2">
    <citation type="submission" date="2016-08" db="EMBL/GenBank/DDBJ databases">
        <title>Orenia metallireducens sp. nov. strain Z6, a Novel Metal-reducing Firmicute from the Deep Subsurface.</title>
        <authorList>
            <person name="Maxim B.I."/>
            <person name="Kenneth K."/>
            <person name="Flynn T.M."/>
            <person name="Oloughlin E.J."/>
            <person name="Locke R.A."/>
            <person name="Weber J.R."/>
            <person name="Egan S.M."/>
            <person name="Mackie R.I."/>
            <person name="Cann I.K."/>
        </authorList>
    </citation>
    <scope>NUCLEOTIDE SEQUENCE [LARGE SCALE GENOMIC DNA]</scope>
    <source>
        <strain evidence="3 4">Z6</strain>
    </source>
</reference>
<dbReference type="InterPro" id="IPR021731">
    <property type="entry name" value="AMIN_dom"/>
</dbReference>
<dbReference type="SUPFAM" id="SSF55383">
    <property type="entry name" value="Copper amine oxidase, domain N"/>
    <property type="match status" value="1"/>
</dbReference>
<dbReference type="GO" id="GO:0008745">
    <property type="term" value="F:N-acetylmuramoyl-L-alanine amidase activity"/>
    <property type="evidence" value="ECO:0007669"/>
    <property type="project" value="InterPro"/>
</dbReference>
<dbReference type="AlphaFoldDB" id="A0A1C0A5G1"/>
<comment type="caution">
    <text evidence="3">The sequence shown here is derived from an EMBL/GenBank/DDBJ whole genome shotgun (WGS) entry which is preliminary data.</text>
</comment>
<dbReference type="PANTHER" id="PTHR30404:SF0">
    <property type="entry name" value="N-ACETYLMURAMOYL-L-ALANINE AMIDASE AMIC"/>
    <property type="match status" value="1"/>
</dbReference>
<evidence type="ECO:0000256" key="1">
    <source>
        <dbReference type="ARBA" id="ARBA00022801"/>
    </source>
</evidence>
<dbReference type="InterPro" id="IPR002508">
    <property type="entry name" value="MurNAc-LAA_cat"/>
</dbReference>
<reference evidence="4" key="1">
    <citation type="submission" date="2016-07" db="EMBL/GenBank/DDBJ databases">
        <authorList>
            <person name="Florea S."/>
            <person name="Webb J.S."/>
            <person name="Jaromczyk J."/>
            <person name="Schardl C.L."/>
        </authorList>
    </citation>
    <scope>NUCLEOTIDE SEQUENCE [LARGE SCALE GENOMIC DNA]</scope>
    <source>
        <strain evidence="4">Z6</strain>
    </source>
</reference>
<proteinExistence type="predicted"/>
<dbReference type="Proteomes" id="UP000093514">
    <property type="component" value="Unassembled WGS sequence"/>
</dbReference>
<dbReference type="PANTHER" id="PTHR30404">
    <property type="entry name" value="N-ACETYLMURAMOYL-L-ALANINE AMIDASE"/>
    <property type="match status" value="1"/>
</dbReference>
<dbReference type="InterPro" id="IPR012854">
    <property type="entry name" value="Cu_amine_oxidase-like_N"/>
</dbReference>
<evidence type="ECO:0000313" key="3">
    <source>
        <dbReference type="EMBL" id="OCL25377.1"/>
    </source>
</evidence>
<dbReference type="SUPFAM" id="SSF53187">
    <property type="entry name" value="Zn-dependent exopeptidases"/>
    <property type="match status" value="1"/>
</dbReference>
<dbReference type="EMBL" id="LWDV01000010">
    <property type="protein sequence ID" value="OCL25377.1"/>
    <property type="molecule type" value="Genomic_DNA"/>
</dbReference>
<protein>
    <submittedName>
        <fullName evidence="3">N-acetylmuramoyl-L-alanine amidase</fullName>
    </submittedName>
</protein>
<dbReference type="CDD" id="cd02696">
    <property type="entry name" value="MurNAc-LAA"/>
    <property type="match status" value="1"/>
</dbReference>
<dbReference type="Pfam" id="PF11741">
    <property type="entry name" value="AMIN"/>
    <property type="match status" value="1"/>
</dbReference>
<feature type="domain" description="MurNAc-LAA" evidence="2">
    <location>
        <begin position="326"/>
        <end position="437"/>
    </location>
</feature>
<dbReference type="Gene3D" id="3.30.457.10">
    <property type="entry name" value="Copper amine oxidase-like, N-terminal domain"/>
    <property type="match status" value="1"/>
</dbReference>
<dbReference type="SMART" id="SM00646">
    <property type="entry name" value="Ami_3"/>
    <property type="match status" value="1"/>
</dbReference>
<evidence type="ECO:0000313" key="4">
    <source>
        <dbReference type="Proteomes" id="UP000093514"/>
    </source>
</evidence>
<evidence type="ECO:0000259" key="2">
    <source>
        <dbReference type="SMART" id="SM00646"/>
    </source>
</evidence>
<gene>
    <name evidence="3" type="ORF">U472_13580</name>
</gene>
<name>A0A1C0A5G1_9FIRM</name>
<dbReference type="RefSeq" id="WP_068719289.1">
    <property type="nucleotide sequence ID" value="NZ_LWDV01000010.1"/>
</dbReference>
<sequence>MKNKYSLIALFVAVTVFLSLVVEAKSPKFILDGEELSLEFIKVVNGRTLISARFISDYFGDRVSWDNNKKTLEIYNKSAHVILKVNDRIALINNKPVPLDIQPALVDGQVMVPLRFLTKLYGGTLAWDGENKSINYHKNMVNDVSIKTFNQTSQVIIDMDSLSKYNLKLYHQPTRLVLDIKNVGLNMLKNLISVNSSMIKQVRISQYNFDPAVVRVTVDINAMSSYYLIEEGSRLILSIRNNLQVATSSIISQPRVKEELKLSRKKIVIDAGHGGYDPGAIGVMGVEEKSVNLDIAQKVNNLLRQKGYNTVMTRENDRFIPLAGRAEIANTLNADIFVSIHANSHPRTSVNGAETYAHWNASKENWALAWYVQSEMIKRSGLEDKGLKAANFAVLRESTMPSILVETGFLSNPVEERLLGSASFRQKVAEGIVAGIEKYYQEKKTN</sequence>
<dbReference type="Pfam" id="PF01520">
    <property type="entry name" value="Amidase_3"/>
    <property type="match status" value="1"/>
</dbReference>
<keyword evidence="4" id="KW-1185">Reference proteome</keyword>
<organism evidence="3 4">
    <name type="scientific">Orenia metallireducens</name>
    <dbReference type="NCBI Taxonomy" id="1413210"/>
    <lineage>
        <taxon>Bacteria</taxon>
        <taxon>Bacillati</taxon>
        <taxon>Bacillota</taxon>
        <taxon>Clostridia</taxon>
        <taxon>Halanaerobiales</taxon>
        <taxon>Halobacteroidaceae</taxon>
        <taxon>Orenia</taxon>
    </lineage>
</organism>